<reference evidence="4" key="1">
    <citation type="submission" date="2019-09" db="EMBL/GenBank/DDBJ databases">
        <title>Whole genome sequencing of Microbacterium maritypicum.</title>
        <authorList>
            <person name="Lenchi N."/>
        </authorList>
    </citation>
    <scope>NUCLEOTIDE SEQUENCE [LARGE SCALE GENOMIC DNA]</scope>
    <source>
        <strain evidence="4">G1</strain>
    </source>
</reference>
<feature type="transmembrane region" description="Helical" evidence="2">
    <location>
        <begin position="64"/>
        <end position="82"/>
    </location>
</feature>
<feature type="compositionally biased region" description="Pro residues" evidence="1">
    <location>
        <begin position="19"/>
        <end position="28"/>
    </location>
</feature>
<accession>A0ABQ6V8G3</accession>
<keyword evidence="4" id="KW-1185">Reference proteome</keyword>
<evidence type="ECO:0000256" key="2">
    <source>
        <dbReference type="SAM" id="Phobius"/>
    </source>
</evidence>
<gene>
    <name evidence="3" type="ORF">F6A08_02535</name>
</gene>
<keyword evidence="2" id="KW-1133">Transmembrane helix</keyword>
<name>A0ABQ6V8G3_9MICO</name>
<evidence type="ECO:0000313" key="4">
    <source>
        <dbReference type="Proteomes" id="UP000478836"/>
    </source>
</evidence>
<dbReference type="GeneID" id="77475304"/>
<evidence type="ECO:0000256" key="1">
    <source>
        <dbReference type="SAM" id="MobiDB-lite"/>
    </source>
</evidence>
<feature type="transmembrane region" description="Helical" evidence="2">
    <location>
        <begin position="102"/>
        <end position="122"/>
    </location>
</feature>
<dbReference type="RefSeq" id="WP_151458513.1">
    <property type="nucleotide sequence ID" value="NZ_WAAO01000001.1"/>
</dbReference>
<comment type="caution">
    <text evidence="3">The sequence shown here is derived from an EMBL/GenBank/DDBJ whole genome shotgun (WGS) entry which is preliminary data.</text>
</comment>
<feature type="transmembrane region" description="Helical" evidence="2">
    <location>
        <begin position="129"/>
        <end position="152"/>
    </location>
</feature>
<dbReference type="EMBL" id="WAAO01000001">
    <property type="protein sequence ID" value="KAB1866712.1"/>
    <property type="molecule type" value="Genomic_DNA"/>
</dbReference>
<evidence type="ECO:0000313" key="3">
    <source>
        <dbReference type="EMBL" id="KAB1866712.1"/>
    </source>
</evidence>
<organism evidence="3 4">
    <name type="scientific">Microbacterium algeriense</name>
    <dbReference type="NCBI Taxonomy" id="2615184"/>
    <lineage>
        <taxon>Bacteria</taxon>
        <taxon>Bacillati</taxon>
        <taxon>Actinomycetota</taxon>
        <taxon>Actinomycetes</taxon>
        <taxon>Micrococcales</taxon>
        <taxon>Microbacteriaceae</taxon>
        <taxon>Microbacterium</taxon>
    </lineage>
</organism>
<keyword evidence="2" id="KW-0812">Transmembrane</keyword>
<proteinExistence type="predicted"/>
<feature type="compositionally biased region" description="Low complexity" evidence="1">
    <location>
        <begin position="8"/>
        <end position="18"/>
    </location>
</feature>
<dbReference type="Proteomes" id="UP000478836">
    <property type="component" value="Unassembled WGS sequence"/>
</dbReference>
<protein>
    <submittedName>
        <fullName evidence="3">Uncharacterized protein</fullName>
    </submittedName>
</protein>
<sequence length="158" mass="16237">MSEPVQPPAAHLPAAPQYPAAPPYPGPGHPQAHPAAPPYPGPGHPQQAYPTTPAAGTGNPLGRAAFIIAIVTLAINLLSSLARPYFYTASVGYDAVIVLDNLIGVASFFVYGLALVLGFIAARRATAHLLAGIAIGVAGAGMIGLAFTWITVSLYRFL</sequence>
<feature type="region of interest" description="Disordered" evidence="1">
    <location>
        <begin position="1"/>
        <end position="54"/>
    </location>
</feature>
<keyword evidence="2" id="KW-0472">Membrane</keyword>